<keyword evidence="3" id="KW-0136">Cellulose degradation</keyword>
<evidence type="ECO:0000256" key="3">
    <source>
        <dbReference type="ARBA" id="ARBA00023001"/>
    </source>
</evidence>
<dbReference type="InterPro" id="IPR013783">
    <property type="entry name" value="Ig-like_fold"/>
</dbReference>
<dbReference type="Gene3D" id="3.20.20.80">
    <property type="entry name" value="Glycosidases"/>
    <property type="match status" value="1"/>
</dbReference>
<reference evidence="6" key="1">
    <citation type="submission" date="2020-10" db="EMBL/GenBank/DDBJ databases">
        <title>ChiBAC.</title>
        <authorList>
            <person name="Zenner C."/>
            <person name="Hitch T.C.A."/>
            <person name="Clavel T."/>
        </authorList>
    </citation>
    <scope>NUCLEOTIDE SEQUENCE</scope>
    <source>
        <strain evidence="6">DSM 107454</strain>
    </source>
</reference>
<organism evidence="6 7">
    <name type="scientific">Ructibacterium gallinarum</name>
    <dbReference type="NCBI Taxonomy" id="2779355"/>
    <lineage>
        <taxon>Bacteria</taxon>
        <taxon>Bacillati</taxon>
        <taxon>Bacillota</taxon>
        <taxon>Clostridia</taxon>
        <taxon>Eubacteriales</taxon>
        <taxon>Oscillospiraceae</taxon>
        <taxon>Ructibacterium</taxon>
    </lineage>
</organism>
<keyword evidence="7" id="KW-1185">Reference proteome</keyword>
<keyword evidence="3" id="KW-0624">Polysaccharide degradation</keyword>
<dbReference type="SUPFAM" id="SSF81296">
    <property type="entry name" value="E set domains"/>
    <property type="match status" value="1"/>
</dbReference>
<dbReference type="CDD" id="cd02857">
    <property type="entry name" value="E_set_CDase_PDE_N"/>
    <property type="match status" value="1"/>
</dbReference>
<gene>
    <name evidence="6" type="ORF">INF28_00480</name>
</gene>
<dbReference type="AlphaFoldDB" id="A0A9D5LWG0"/>
<protein>
    <submittedName>
        <fullName evidence="6">Glycoside hydrolase family 13 protein</fullName>
    </submittedName>
</protein>
<dbReference type="SMART" id="SM00642">
    <property type="entry name" value="Aamy"/>
    <property type="match status" value="1"/>
</dbReference>
<dbReference type="RefSeq" id="WP_226391503.1">
    <property type="nucleotide sequence ID" value="NZ_JADCKB010000001.1"/>
</dbReference>
<evidence type="ECO:0000313" key="7">
    <source>
        <dbReference type="Proteomes" id="UP000806542"/>
    </source>
</evidence>
<dbReference type="Proteomes" id="UP000806542">
    <property type="component" value="Unassembled WGS sequence"/>
</dbReference>
<keyword evidence="2 6" id="KW-0378">Hydrolase</keyword>
<evidence type="ECO:0000256" key="2">
    <source>
        <dbReference type="ARBA" id="ARBA00022801"/>
    </source>
</evidence>
<dbReference type="InterPro" id="IPR006047">
    <property type="entry name" value="GH13_cat_dom"/>
</dbReference>
<name>A0A9D5LWG0_9FIRM</name>
<evidence type="ECO:0000256" key="1">
    <source>
        <dbReference type="ARBA" id="ARBA00008061"/>
    </source>
</evidence>
<dbReference type="Pfam" id="PF00128">
    <property type="entry name" value="Alpha-amylase"/>
    <property type="match status" value="1"/>
</dbReference>
<evidence type="ECO:0000259" key="5">
    <source>
        <dbReference type="SMART" id="SM00642"/>
    </source>
</evidence>
<dbReference type="Gene3D" id="2.60.40.1180">
    <property type="entry name" value="Golgi alpha-mannosidase II"/>
    <property type="match status" value="1"/>
</dbReference>
<dbReference type="Gene3D" id="3.90.400.10">
    <property type="entry name" value="Oligo-1,6-glucosidase, Domain 2"/>
    <property type="match status" value="1"/>
</dbReference>
<feature type="domain" description="Glycosyl hydrolase family 13 catalytic" evidence="5">
    <location>
        <begin position="139"/>
        <end position="541"/>
    </location>
</feature>
<dbReference type="InterPro" id="IPR004185">
    <property type="entry name" value="Glyco_hydro_13_lg-like_dom"/>
</dbReference>
<comment type="similarity">
    <text evidence="1">Belongs to the glycosyl hydrolase 13 family.</text>
</comment>
<keyword evidence="4" id="KW-0326">Glycosidase</keyword>
<keyword evidence="3" id="KW-0119">Carbohydrate metabolism</keyword>
<dbReference type="CDD" id="cd11338">
    <property type="entry name" value="AmyAc_CMD"/>
    <property type="match status" value="1"/>
</dbReference>
<dbReference type="InterPro" id="IPR013780">
    <property type="entry name" value="Glyco_hydro_b"/>
</dbReference>
<sequence>MKLFHNSQDLRYRTPFGAVPAGTTVVLRMQVISEKEPQKVWLRVFGKDGQAQFPMEIVEDGGHKRLYETELFTGNTPQLLWYDFIVEGKEETLYYFNNADGLGGVGQMASSPAANSYQITVYAPQYHTPAWFRERIMYQIFPDRFFGVHGPEGIPRKREDYMIHYDWHEPLSFQRHPYEDGPACNDFYGGNLRGIMQKLPYLKRLGVGVLYLNPIFDAYSNHKYDTADYKTIDPMFGTEEDFALLCKEAEKYGIGIILDGVFSHTGADSIYFNKYGSYGEHTGAWRDPNSPYRPWYQFTDYPNYNSWWGCSNLPNVNEMEPSYLDYILRDKDAVIKRWIHRGASGWRLDVADELPDEFIKMCRKELKKENPEAVLIGEVWEDASHKTAYGKEREYLLGEELDSVMNYPFKEQVLGFLMGWWDAAAMSRRIMSQLENYPIETAYSLMNILGTHDTMRVKSLLGGMNEDCGASRLSSGMEELASQRLMLGVFMQMTFYGVPCIYYGDEVGMQGGKDPFNRGTFPWRAVDPQLLSWYKKLGALRNRLSCLRRGYFEPVYARNDVYAYLRRFRGGRNVFGDKDGGSLALCAVNRGFEEQTAVFALPEAEGMVMRECCGGAKEILEGRQEEIKLTLPPLTAKMYVWKQKKEK</sequence>
<dbReference type="GO" id="GO:0030245">
    <property type="term" value="P:cellulose catabolic process"/>
    <property type="evidence" value="ECO:0007669"/>
    <property type="project" value="UniProtKB-KW"/>
</dbReference>
<dbReference type="Gene3D" id="2.60.40.10">
    <property type="entry name" value="Immunoglobulins"/>
    <property type="match status" value="1"/>
</dbReference>
<dbReference type="InterPro" id="IPR017853">
    <property type="entry name" value="GH"/>
</dbReference>
<evidence type="ECO:0000256" key="4">
    <source>
        <dbReference type="ARBA" id="ARBA00023295"/>
    </source>
</evidence>
<dbReference type="SUPFAM" id="SSF51445">
    <property type="entry name" value="(Trans)glycosidases"/>
    <property type="match status" value="1"/>
</dbReference>
<dbReference type="PANTHER" id="PTHR10357:SF210">
    <property type="entry name" value="MALTODEXTRIN GLUCOSIDASE"/>
    <property type="match status" value="1"/>
</dbReference>
<dbReference type="EMBL" id="JADCKB010000001">
    <property type="protein sequence ID" value="MBE5038943.1"/>
    <property type="molecule type" value="Genomic_DNA"/>
</dbReference>
<dbReference type="InterPro" id="IPR014756">
    <property type="entry name" value="Ig_E-set"/>
</dbReference>
<dbReference type="PANTHER" id="PTHR10357">
    <property type="entry name" value="ALPHA-AMYLASE FAMILY MEMBER"/>
    <property type="match status" value="1"/>
</dbReference>
<evidence type="ECO:0000313" key="6">
    <source>
        <dbReference type="EMBL" id="MBE5038943.1"/>
    </source>
</evidence>
<proteinExistence type="inferred from homology"/>
<dbReference type="GO" id="GO:0004553">
    <property type="term" value="F:hydrolase activity, hydrolyzing O-glycosyl compounds"/>
    <property type="evidence" value="ECO:0007669"/>
    <property type="project" value="InterPro"/>
</dbReference>
<dbReference type="SUPFAM" id="SSF51011">
    <property type="entry name" value="Glycosyl hydrolase domain"/>
    <property type="match status" value="1"/>
</dbReference>
<comment type="caution">
    <text evidence="6">The sequence shown here is derived from an EMBL/GenBank/DDBJ whole genome shotgun (WGS) entry which is preliminary data.</text>
</comment>
<dbReference type="InterPro" id="IPR045857">
    <property type="entry name" value="O16G_dom_2"/>
</dbReference>
<accession>A0A9D5LWG0</accession>